<dbReference type="Proteomes" id="UP000261560">
    <property type="component" value="Unplaced"/>
</dbReference>
<dbReference type="SUPFAM" id="SSF52540">
    <property type="entry name" value="P-loop containing nucleoside triphosphate hydrolases"/>
    <property type="match status" value="2"/>
</dbReference>
<dbReference type="Gene3D" id="3.90.70.120">
    <property type="match status" value="1"/>
</dbReference>
<dbReference type="InterPro" id="IPR049163">
    <property type="entry name" value="Pif1-like_2B_dom"/>
</dbReference>
<feature type="compositionally biased region" description="Polar residues" evidence="10">
    <location>
        <begin position="1079"/>
        <end position="1088"/>
    </location>
</feature>
<dbReference type="Gene3D" id="3.40.50.300">
    <property type="entry name" value="P-loop containing nucleotide triphosphate hydrolases"/>
    <property type="match status" value="1"/>
</dbReference>
<evidence type="ECO:0000259" key="14">
    <source>
        <dbReference type="Pfam" id="PF14214"/>
    </source>
</evidence>
<evidence type="ECO:0000256" key="8">
    <source>
        <dbReference type="ARBA" id="ARBA00023235"/>
    </source>
</evidence>
<dbReference type="EC" id="5.6.2.3" evidence="9"/>
<feature type="region of interest" description="Disordered" evidence="10">
    <location>
        <begin position="1"/>
        <end position="44"/>
    </location>
</feature>
<feature type="compositionally biased region" description="Basic and acidic residues" evidence="10">
    <location>
        <begin position="309"/>
        <end position="323"/>
    </location>
</feature>
<dbReference type="GO" id="GO:0016887">
    <property type="term" value="F:ATP hydrolysis activity"/>
    <property type="evidence" value="ECO:0007669"/>
    <property type="project" value="RHEA"/>
</dbReference>
<keyword evidence="3 9" id="KW-0378">Hydrolase</keyword>
<keyword evidence="1 9" id="KW-0547">Nucleotide-binding</keyword>
<feature type="region of interest" description="Disordered" evidence="10">
    <location>
        <begin position="281"/>
        <end position="328"/>
    </location>
</feature>
<feature type="region of interest" description="Disordered" evidence="10">
    <location>
        <begin position="399"/>
        <end position="435"/>
    </location>
</feature>
<dbReference type="GO" id="GO:0000723">
    <property type="term" value="P:telomere maintenance"/>
    <property type="evidence" value="ECO:0007669"/>
    <property type="project" value="InterPro"/>
</dbReference>
<evidence type="ECO:0000256" key="7">
    <source>
        <dbReference type="ARBA" id="ARBA00023204"/>
    </source>
</evidence>
<evidence type="ECO:0000256" key="3">
    <source>
        <dbReference type="ARBA" id="ARBA00022801"/>
    </source>
</evidence>
<keyword evidence="2 9" id="KW-0227">DNA damage</keyword>
<dbReference type="Pfam" id="PF14214">
    <property type="entry name" value="Helitron_like_N"/>
    <property type="match status" value="1"/>
</dbReference>
<name>A0A3B3D9Z3_ORYME</name>
<dbReference type="OMA" id="NMSSGTD"/>
<dbReference type="GeneTree" id="ENSGT00940000164296"/>
<dbReference type="Pfam" id="PF03372">
    <property type="entry name" value="Exo_endo_phos"/>
    <property type="match status" value="1"/>
</dbReference>
<dbReference type="InterPro" id="IPR046700">
    <property type="entry name" value="DUF6570"/>
</dbReference>
<evidence type="ECO:0000256" key="4">
    <source>
        <dbReference type="ARBA" id="ARBA00022806"/>
    </source>
</evidence>
<dbReference type="Ensembl" id="ENSOMET00000005180.1">
    <property type="protein sequence ID" value="ENSOMEP00000026190.1"/>
    <property type="gene ID" value="ENSOMEG00000007870.1"/>
</dbReference>
<accession>A0A3B3D9Z3</accession>
<reference evidence="17" key="1">
    <citation type="submission" date="2025-08" db="UniProtKB">
        <authorList>
            <consortium name="Ensembl"/>
        </authorList>
    </citation>
    <scope>IDENTIFICATION</scope>
</reference>
<evidence type="ECO:0000259" key="11">
    <source>
        <dbReference type="Pfam" id="PF03372"/>
    </source>
</evidence>
<keyword evidence="18" id="KW-1185">Reference proteome</keyword>
<dbReference type="Pfam" id="PF21530">
    <property type="entry name" value="Pif1_2B_dom"/>
    <property type="match status" value="1"/>
</dbReference>
<evidence type="ECO:0000256" key="6">
    <source>
        <dbReference type="ARBA" id="ARBA00023125"/>
    </source>
</evidence>
<dbReference type="InterPro" id="IPR038765">
    <property type="entry name" value="Papain-like_cys_pep_sf"/>
</dbReference>
<feature type="compositionally biased region" description="Polar residues" evidence="10">
    <location>
        <begin position="34"/>
        <end position="44"/>
    </location>
</feature>
<dbReference type="GO" id="GO:0006281">
    <property type="term" value="P:DNA repair"/>
    <property type="evidence" value="ECO:0007669"/>
    <property type="project" value="UniProtKB-KW"/>
</dbReference>
<dbReference type="PANTHER" id="PTHR47642:SF5">
    <property type="entry name" value="ATP-DEPENDENT DNA HELICASE"/>
    <property type="match status" value="1"/>
</dbReference>
<keyword evidence="5 9" id="KW-0067">ATP-binding</keyword>
<dbReference type="PaxDb" id="30732-ENSOMEP00000026190"/>
<feature type="domain" description="Peptidase C76" evidence="12">
    <location>
        <begin position="67"/>
        <end position="215"/>
    </location>
</feature>
<evidence type="ECO:0000259" key="12">
    <source>
        <dbReference type="Pfam" id="PF04843"/>
    </source>
</evidence>
<keyword evidence="4 9" id="KW-0347">Helicase</keyword>
<sequence length="2589" mass="296686">MPKKGKRSQSAKTRWQKLSLSSDASQNENEDSIDTNMHTINGKSQRSTLDEVEAQHDTIDTVCLQASRSQNSKKYIEFSRNKQCTCNSLTFLAFLYENESINITDLDNILDQGDQMYRQIRKRITNENYLALEELSDQVTARTHVYNVNTELPLRFGTFQDLPPEDANFFLDLEAGLTCLLSDVQYALLLMSSLCIAVFRNRSGRYGFFDPHTRTRSGLPVLEESHDSGTAVMLTFTHLSDMVATLVRCFKTLGVPSSERYELKPLDFNCIQSCSAPHSDPVSVVPPGKDATSSCSGTSAAKPDRKRPCKDIHDQNNDKESATHKIRKRGQSLCDDFTVQTDDGNMSSGTDLDSIISVILNLLPSNNPTDDALHHNVCIQSCSVPDSDQTSLVLPVKDATPSCSGTSTTKTDRKRSCKDVHDENNDKESATHKIRKRGQRLCDDFTVQTDDGNMSSGTDLDSIISVMLNLLPSNNPTDDALHHNEENIHINDNIGNNEVTIPKSSTSMSTKISKYNKNRRQRAQRALEKNINEQCIKDQLQSKEMLKKRKRDFSKFTYHSDPKVKEKKLNRISYLYSNNADFTRSQKQYSTKRYHQCAELKKKKKKESIMRRYQNVEKIRLQQKHYMKARYNNDPHFKNKQKQYITERYRNDPYFREKQKLCINARYQQCASFREKRIQYAKKRFQQNEKVRHYKKMYMINKYRESMEFCNRQKQYITHRYAKNKEFRKRQKEAMKQIQSKYRKSQAFQMKLRCAQQIRKKYRHLIRVSNQNEDELRMQTAENDEIIKMAISVFKANIKSGPTYVCTVCHKACFPNQVRSCNRVKFIKNMAIVAKCLTGDYVHVCSSECVNERQCKVPDERRKEWICHTCHNHVKNGHMPPLAVTNNLRLADIPPELSNLNILERHLVAKCIPFAKIVPLPKGRQQAIRGNVVCVPSEIQETIDALPRTRNESQVLRVKLKRRLCYKGHQLFQAVTWSKLMRALHKLKQIHPQYENISIRDDPELCDPTLVEDEEHNATKNNVETTESVHSQMLSCAINENCNTANVDKHQTTEIITSNNNEQAEVQNTVEELNQEVTAHATTSNQREIQNDNEEEEGDMPNGGLVLESCLQPSNIAEEVLSFSEGIYCVAPAEGNSPVSFFKTPHLEAIAFPVQYPTGQNTLDEQRPIKLTPSQYFKARLLCVDDRFAKDTNYLFFGQFVTEIHQATSSMTVQLRKGKPQTRDGRKITSRMLQDKQEVEKLIRNKDAVRFMQPLRGTPAYWEKTTKDLFAMIRQLGNPTFFLTCSAAEMRWPEVIEAIKHQQGEEVDFEKLTWIEKTDILRSNPVTTMRMFDKRVEALFRDLILSPAQILGRVIDFFIRVEYQNRGSPHIHCLLWIDGAPVFGKDDDQTVCNFISKYITARLPNPTSQPDLHKTVKEVQIHSRNHPKTCFKYPGADCRFGFPKQPSDTTFITRPDEDSADSVEVERAKAKLRPLSALLKEPESESLTFEQLLIECNLTVTEYKKCLHLMKTSSTVILKRDPKDCWVNAYNPHLLQAFDSNMDISFILNAYSVIMYLTSYITKQEHGLSEYLKTVIENSNCDGTNQSDEMKEVMQAYSKKREISAQECVTRVCGLNMKKSSRGVVFIPTDDNAVKMSRPMSQLQDMTSESENVWMTSLTDKYKCRPETPEFEMMCMADFAATCRLVYGQQRKAKDVLPLLNGMGFVKRRVKDKPAVIRFYRPSEKKNPDQHCKTLLKLYFPYRSEDELKPPHYSTYQSFYNSGYAQLCDSEIPESVKAIVKHNQEKYEKNSKEIDEAIEEYEQNRGSIDEWCNLAPESELVRLECIDAMQREKAVDENEQENVPEYSRQAASSTELRAIREAPMIDPDTIREMYRSLNQKQACVFYAVREWCIKRVCGLNPEQFFYYINGGAGTGKSHLIKSIHSQATDILQKLQRNAEEHDISSRSVLLTSFTGTAAFQISGTTLHSLLKLPRILKPPITGLGNQLDEVRAELLNAEIIIIDEVSMVSKPLLAYVDARLKQIKGSRKPFGGMSVLAVGDFYQLPPVRQSKPLCVPEPLQVDMWNENFQMVTLTEIMRQKDDVSFAEMLNRIRVKEQSDELTDNDRALLRQAVTQPALCPIDALHIFATNKQVNDHNSATLSKLHATTIDIDADDYKKDMQTGRMTRQDQPVKGSTNDLLDSIKLAEGARVMLTRNIDIRNGLVNGAFGELVGVIYSENNQHIVKLGLKLDSKTGVNRAQPDNVVYLERVEENLKQKGMVRRQFPVKLAYACTIHKVQGLTTQKAVVSMKRVFESGMSYVAMSRVTSLSGLYLLDFDESKIYSNAEVTAGLQNMKKANLEEMMPLIHLKDIVNRADTFTVIHHNTEGLPAHITDIKSHHELCLADMLCFTETHLRGSFVADSLLLDDYNIFNRNRHQSYTDFPDLAKRNGGGVAIYVRNHIHVTEKRYLNNVTDLEFVALKVEAPLSALVVAVYRPPDYNVKSFLRNLNNLLDSVEIMDIQPIIICGDFNENILSNTTGSILQLFQSRGYAQLIHNATTDKNTLLDLIFISQPEKCLHSGVMKTYYSYHDPVYCILSYNTIRNTDTMDM</sequence>
<evidence type="ECO:0000256" key="10">
    <source>
        <dbReference type="SAM" id="MobiDB-lite"/>
    </source>
</evidence>
<protein>
    <recommendedName>
        <fullName evidence="9">ATP-dependent DNA helicase</fullName>
        <ecNumber evidence="9">5.6.2.3</ecNumber>
    </recommendedName>
</protein>
<dbReference type="PANTHER" id="PTHR47642">
    <property type="entry name" value="ATP-DEPENDENT DNA HELICASE"/>
    <property type="match status" value="1"/>
</dbReference>
<feature type="region of interest" description="Disordered" evidence="10">
    <location>
        <begin position="1079"/>
        <end position="1100"/>
    </location>
</feature>
<dbReference type="InterPro" id="IPR010285">
    <property type="entry name" value="DNA_helicase_pif1-like_DEAD"/>
</dbReference>
<feature type="domain" description="Endonuclease/exonuclease/phosphatase" evidence="11">
    <location>
        <begin position="2365"/>
        <end position="2555"/>
    </location>
</feature>
<proteinExistence type="inferred from homology"/>
<feature type="domain" description="DNA helicase Pif1-like DEAD-box helicase" evidence="13">
    <location>
        <begin position="1877"/>
        <end position="2092"/>
    </location>
</feature>
<dbReference type="SUPFAM" id="SSF54001">
    <property type="entry name" value="Cysteine proteinases"/>
    <property type="match status" value="1"/>
</dbReference>
<evidence type="ECO:0000259" key="16">
    <source>
        <dbReference type="Pfam" id="PF21530"/>
    </source>
</evidence>
<evidence type="ECO:0000256" key="5">
    <source>
        <dbReference type="ARBA" id="ARBA00022840"/>
    </source>
</evidence>
<dbReference type="InterPro" id="IPR006928">
    <property type="entry name" value="Herpes_teg_USP"/>
</dbReference>
<keyword evidence="8" id="KW-0413">Isomerase</keyword>
<organism evidence="17 18">
    <name type="scientific">Oryzias melastigma</name>
    <name type="common">Marine medaka</name>
    <dbReference type="NCBI Taxonomy" id="30732"/>
    <lineage>
        <taxon>Eukaryota</taxon>
        <taxon>Metazoa</taxon>
        <taxon>Chordata</taxon>
        <taxon>Craniata</taxon>
        <taxon>Vertebrata</taxon>
        <taxon>Euteleostomi</taxon>
        <taxon>Actinopterygii</taxon>
        <taxon>Neopterygii</taxon>
        <taxon>Teleostei</taxon>
        <taxon>Neoteleostei</taxon>
        <taxon>Acanthomorphata</taxon>
        <taxon>Ovalentaria</taxon>
        <taxon>Atherinomorphae</taxon>
        <taxon>Beloniformes</taxon>
        <taxon>Adrianichthyidae</taxon>
        <taxon>Oryziinae</taxon>
        <taxon>Oryzias</taxon>
    </lineage>
</organism>
<dbReference type="InterPro" id="IPR051055">
    <property type="entry name" value="PIF1_helicase"/>
</dbReference>
<dbReference type="Pfam" id="PF04843">
    <property type="entry name" value="Herpes_teg_N"/>
    <property type="match status" value="1"/>
</dbReference>
<evidence type="ECO:0000256" key="9">
    <source>
        <dbReference type="RuleBase" id="RU363044"/>
    </source>
</evidence>
<dbReference type="STRING" id="30732.ENSOMEP00000026190"/>
<evidence type="ECO:0000256" key="1">
    <source>
        <dbReference type="ARBA" id="ARBA00022741"/>
    </source>
</evidence>
<dbReference type="InterPro" id="IPR036691">
    <property type="entry name" value="Endo/exonu/phosph_ase_sf"/>
</dbReference>
<dbReference type="GO" id="GO:0043139">
    <property type="term" value="F:5'-3' DNA helicase activity"/>
    <property type="evidence" value="ECO:0007669"/>
    <property type="project" value="UniProtKB-EC"/>
</dbReference>
<dbReference type="GO" id="GO:0006310">
    <property type="term" value="P:DNA recombination"/>
    <property type="evidence" value="ECO:0007669"/>
    <property type="project" value="UniProtKB-KW"/>
</dbReference>
<feature type="compositionally biased region" description="Basic and acidic residues" evidence="10">
    <location>
        <begin position="417"/>
        <end position="431"/>
    </location>
</feature>
<feature type="compositionally biased region" description="Polar residues" evidence="10">
    <location>
        <begin position="10"/>
        <end position="27"/>
    </location>
</feature>
<dbReference type="InterPro" id="IPR005135">
    <property type="entry name" value="Endo/exonuclease/phosphatase"/>
</dbReference>
<evidence type="ECO:0000313" key="17">
    <source>
        <dbReference type="Ensembl" id="ENSOMEP00000026190.1"/>
    </source>
</evidence>
<keyword evidence="9" id="KW-0233">DNA recombination</keyword>
<dbReference type="Gene3D" id="3.60.10.10">
    <property type="entry name" value="Endonuclease/exonuclease/phosphatase"/>
    <property type="match status" value="1"/>
</dbReference>
<feature type="domain" description="DNA helicase Pif1-like 2B" evidence="16">
    <location>
        <begin position="2183"/>
        <end position="2210"/>
    </location>
</feature>
<keyword evidence="6" id="KW-0238">DNA-binding</keyword>
<keyword evidence="7 9" id="KW-0234">DNA repair</keyword>
<evidence type="ECO:0000259" key="13">
    <source>
        <dbReference type="Pfam" id="PF05970"/>
    </source>
</evidence>
<dbReference type="Pfam" id="PF20209">
    <property type="entry name" value="DUF6570"/>
    <property type="match status" value="1"/>
</dbReference>
<dbReference type="SUPFAM" id="SSF56219">
    <property type="entry name" value="DNase I-like"/>
    <property type="match status" value="1"/>
</dbReference>
<comment type="similarity">
    <text evidence="9">Belongs to the helicase family.</text>
</comment>
<comment type="catalytic activity">
    <reaction evidence="9">
        <text>ATP + H2O = ADP + phosphate + H(+)</text>
        <dbReference type="Rhea" id="RHEA:13065"/>
        <dbReference type="ChEBI" id="CHEBI:15377"/>
        <dbReference type="ChEBI" id="CHEBI:15378"/>
        <dbReference type="ChEBI" id="CHEBI:30616"/>
        <dbReference type="ChEBI" id="CHEBI:43474"/>
        <dbReference type="ChEBI" id="CHEBI:456216"/>
        <dbReference type="EC" id="5.6.2.3"/>
    </reaction>
</comment>
<comment type="cofactor">
    <cofactor evidence="9">
        <name>Mg(2+)</name>
        <dbReference type="ChEBI" id="CHEBI:18420"/>
    </cofactor>
</comment>
<reference evidence="17" key="2">
    <citation type="submission" date="2025-09" db="UniProtKB">
        <authorList>
            <consortium name="Ensembl"/>
        </authorList>
    </citation>
    <scope>IDENTIFICATION</scope>
</reference>
<dbReference type="CDD" id="cd18809">
    <property type="entry name" value="SF1_C_RecD"/>
    <property type="match status" value="1"/>
</dbReference>
<evidence type="ECO:0000313" key="18">
    <source>
        <dbReference type="Proteomes" id="UP000261560"/>
    </source>
</evidence>
<feature type="domain" description="DUF6570" evidence="15">
    <location>
        <begin position="876"/>
        <end position="1002"/>
    </location>
</feature>
<dbReference type="GO" id="GO:0005524">
    <property type="term" value="F:ATP binding"/>
    <property type="evidence" value="ECO:0007669"/>
    <property type="project" value="UniProtKB-KW"/>
</dbReference>
<dbReference type="InterPro" id="IPR027417">
    <property type="entry name" value="P-loop_NTPase"/>
</dbReference>
<dbReference type="InterPro" id="IPR025476">
    <property type="entry name" value="Helitron_helicase-like"/>
</dbReference>
<evidence type="ECO:0000256" key="2">
    <source>
        <dbReference type="ARBA" id="ARBA00022763"/>
    </source>
</evidence>
<evidence type="ECO:0000259" key="15">
    <source>
        <dbReference type="Pfam" id="PF20209"/>
    </source>
</evidence>
<dbReference type="Pfam" id="PF05970">
    <property type="entry name" value="PIF1"/>
    <property type="match status" value="1"/>
</dbReference>
<feature type="domain" description="Helitron helicase-like" evidence="14">
    <location>
        <begin position="1177"/>
        <end position="1375"/>
    </location>
</feature>